<feature type="transmembrane region" description="Helical" evidence="1">
    <location>
        <begin position="12"/>
        <end position="31"/>
    </location>
</feature>
<dbReference type="EMBL" id="JAENIJ010000021">
    <property type="protein sequence ID" value="MBK1883446.1"/>
    <property type="molecule type" value="Genomic_DNA"/>
</dbReference>
<feature type="transmembrane region" description="Helical" evidence="1">
    <location>
        <begin position="75"/>
        <end position="94"/>
    </location>
</feature>
<evidence type="ECO:0000313" key="2">
    <source>
        <dbReference type="EMBL" id="MBK1883446.1"/>
    </source>
</evidence>
<evidence type="ECO:0000256" key="1">
    <source>
        <dbReference type="SAM" id="Phobius"/>
    </source>
</evidence>
<feature type="transmembrane region" description="Helical" evidence="1">
    <location>
        <begin position="43"/>
        <end position="63"/>
    </location>
</feature>
<dbReference type="AlphaFoldDB" id="A0A934VRP8"/>
<gene>
    <name evidence="2" type="ORF">JIN85_13550</name>
</gene>
<dbReference type="RefSeq" id="WP_200271605.1">
    <property type="nucleotide sequence ID" value="NZ_JAENIJ010000021.1"/>
</dbReference>
<feature type="transmembrane region" description="Helical" evidence="1">
    <location>
        <begin position="114"/>
        <end position="133"/>
    </location>
</feature>
<keyword evidence="1" id="KW-0812">Transmembrane</keyword>
<name>A0A934VRP8_9BACT</name>
<keyword evidence="1" id="KW-0472">Membrane</keyword>
<organism evidence="2 3">
    <name type="scientific">Luteolibacter pohnpeiensis</name>
    <dbReference type="NCBI Taxonomy" id="454153"/>
    <lineage>
        <taxon>Bacteria</taxon>
        <taxon>Pseudomonadati</taxon>
        <taxon>Verrucomicrobiota</taxon>
        <taxon>Verrucomicrobiia</taxon>
        <taxon>Verrucomicrobiales</taxon>
        <taxon>Verrucomicrobiaceae</taxon>
        <taxon>Luteolibacter</taxon>
    </lineage>
</organism>
<keyword evidence="1" id="KW-1133">Transmembrane helix</keyword>
<evidence type="ECO:0000313" key="3">
    <source>
        <dbReference type="Proteomes" id="UP000603141"/>
    </source>
</evidence>
<dbReference type="Proteomes" id="UP000603141">
    <property type="component" value="Unassembled WGS sequence"/>
</dbReference>
<keyword evidence="3" id="KW-1185">Reference proteome</keyword>
<proteinExistence type="predicted"/>
<comment type="caution">
    <text evidence="2">The sequence shown here is derived from an EMBL/GenBank/DDBJ whole genome shotgun (WGS) entry which is preliminary data.</text>
</comment>
<sequence length="147" mass="15605">MNPALSAPKHGCAAWFLGCILYLFLALNVIGDEGIIGLLSQSIIGALFSIILVGVAWIVGLILRIPSVARLWYSNALPSISVILLALGVLYYGRDLGFITTYISTDANLPLQDLHPAAAFGSVFAAVFGTLHFSSGIRSQSDKNKIG</sequence>
<protein>
    <submittedName>
        <fullName evidence="2">Uncharacterized protein</fullName>
    </submittedName>
</protein>
<accession>A0A934VRP8</accession>
<reference evidence="2" key="1">
    <citation type="submission" date="2021-01" db="EMBL/GenBank/DDBJ databases">
        <title>Modified the classification status of verrucomicrobia.</title>
        <authorList>
            <person name="Feng X."/>
        </authorList>
    </citation>
    <scope>NUCLEOTIDE SEQUENCE</scope>
    <source>
        <strain evidence="2">KCTC 22041</strain>
    </source>
</reference>